<dbReference type="Pfam" id="PF07081">
    <property type="entry name" value="DUF1349"/>
    <property type="match status" value="1"/>
</dbReference>
<dbReference type="InterPro" id="IPR013320">
    <property type="entry name" value="ConA-like_dom_sf"/>
</dbReference>
<dbReference type="EMBL" id="WXEW01000004">
    <property type="protein sequence ID" value="NAS22964.1"/>
    <property type="molecule type" value="Genomic_DNA"/>
</dbReference>
<keyword evidence="2" id="KW-1185">Reference proteome</keyword>
<dbReference type="InterPro" id="IPR015987">
    <property type="entry name" value="UCP022704"/>
</dbReference>
<proteinExistence type="predicted"/>
<sequence length="178" mass="19251">MTWINEPASWTADGDTLTFSVTGETDLWRQTHYGYTYDTAPMYGRTVEGDAKVRVTFTADYAEQYDQAGAILRADENNWIKAGVEFVDGALQISAVVTRDFSDWSVMLAPEGTTSVTFELVREGDAVHINWGVNGGEPATLLRLAYFPPGVPALAGAMAAAPVGKGFQVDFSEVVITG</sequence>
<comment type="caution">
    <text evidence="1">The sequence shown here is derived from an EMBL/GenBank/DDBJ whole genome shotgun (WGS) entry which is preliminary data.</text>
</comment>
<evidence type="ECO:0000313" key="2">
    <source>
        <dbReference type="Proteomes" id="UP000479526"/>
    </source>
</evidence>
<evidence type="ECO:0000313" key="1">
    <source>
        <dbReference type="EMBL" id="NAS22964.1"/>
    </source>
</evidence>
<gene>
    <name evidence="1" type="ORF">GT755_14840</name>
</gene>
<reference evidence="1 2" key="1">
    <citation type="submission" date="2020-01" db="EMBL/GenBank/DDBJ databases">
        <title>Herbidospora sp. NEAU-GS84 nov., a novel actinomycete isolated from soil.</title>
        <authorList>
            <person name="Han L."/>
        </authorList>
    </citation>
    <scope>NUCLEOTIDE SEQUENCE [LARGE SCALE GENOMIC DNA]</scope>
    <source>
        <strain evidence="1 2">NEAU-GS84</strain>
    </source>
</reference>
<dbReference type="Gene3D" id="2.60.120.200">
    <property type="match status" value="1"/>
</dbReference>
<dbReference type="RefSeq" id="WP_030450624.1">
    <property type="nucleotide sequence ID" value="NZ_WXEW01000004.1"/>
</dbReference>
<organism evidence="1 2">
    <name type="scientific">Herbidospora solisilvae</name>
    <dbReference type="NCBI Taxonomy" id="2696284"/>
    <lineage>
        <taxon>Bacteria</taxon>
        <taxon>Bacillati</taxon>
        <taxon>Actinomycetota</taxon>
        <taxon>Actinomycetes</taxon>
        <taxon>Streptosporangiales</taxon>
        <taxon>Streptosporangiaceae</taxon>
        <taxon>Herbidospora</taxon>
    </lineage>
</organism>
<dbReference type="SUPFAM" id="SSF49899">
    <property type="entry name" value="Concanavalin A-like lectins/glucanases"/>
    <property type="match status" value="1"/>
</dbReference>
<dbReference type="PANTHER" id="PTHR35332:SF2">
    <property type="entry name" value="REGULATION OF ENOLASE PROTEIN 1"/>
    <property type="match status" value="1"/>
</dbReference>
<protein>
    <submittedName>
        <fullName evidence="1">DUF1349 domain-containing protein</fullName>
    </submittedName>
</protein>
<dbReference type="AlphaFoldDB" id="A0A7C9JBY0"/>
<name>A0A7C9JBY0_9ACTN</name>
<dbReference type="InterPro" id="IPR009784">
    <property type="entry name" value="DUF1349"/>
</dbReference>
<dbReference type="PIRSF" id="PIRSF022704">
    <property type="entry name" value="UCP022704"/>
    <property type="match status" value="1"/>
</dbReference>
<dbReference type="Proteomes" id="UP000479526">
    <property type="component" value="Unassembled WGS sequence"/>
</dbReference>
<accession>A0A7C9JBY0</accession>
<dbReference type="PANTHER" id="PTHR35332">
    <property type="entry name" value="REGULATION OF ENOLASE PROTEIN 1"/>
    <property type="match status" value="1"/>
</dbReference>